<gene>
    <name evidence="3" type="ORF">LMXM_21_1855</name>
</gene>
<protein>
    <recommendedName>
        <fullName evidence="5">BolA-like protein</fullName>
    </recommendedName>
</protein>
<accession>E9AVI2</accession>
<evidence type="ECO:0000256" key="2">
    <source>
        <dbReference type="RuleBase" id="RU003860"/>
    </source>
</evidence>
<dbReference type="AlphaFoldDB" id="E9AVI2"/>
<sequence length="79" mass="8687">MPSIQNTIVSRIQEAFQPVELEVTEISAEEAKYNVRIVSAAFAGVPLIQRHRMVNDLFGEELRSGTIHALSISAKPPPS</sequence>
<dbReference type="SUPFAM" id="SSF82657">
    <property type="entry name" value="BolA-like"/>
    <property type="match status" value="1"/>
</dbReference>
<dbReference type="Proteomes" id="UP000007259">
    <property type="component" value="Chromosome 21"/>
</dbReference>
<reference evidence="3 4" key="1">
    <citation type="journal article" date="2011" name="Genome Res.">
        <title>Chromosome and gene copy number variation allow major structural change between species and strains of Leishmania.</title>
        <authorList>
            <person name="Rogers M.B."/>
            <person name="Hilley J.D."/>
            <person name="Dickens N.J."/>
            <person name="Wilkes J."/>
            <person name="Bates P.A."/>
            <person name="Depledge D.P."/>
            <person name="Harris D."/>
            <person name="Her Y."/>
            <person name="Herzyk P."/>
            <person name="Imamura H."/>
            <person name="Otto T.D."/>
            <person name="Sanders M."/>
            <person name="Seeger K."/>
            <person name="Dujardin J.C."/>
            <person name="Berriman M."/>
            <person name="Smith D.F."/>
            <person name="Hertz-Fowler C."/>
            <person name="Mottram J.C."/>
        </authorList>
    </citation>
    <scope>NUCLEOTIDE SEQUENCE [LARGE SCALE GENOMIC DNA]</scope>
    <source>
        <strain evidence="3 4">MHOM/GT/2001/U1103</strain>
    </source>
</reference>
<evidence type="ECO:0000256" key="1">
    <source>
        <dbReference type="ARBA" id="ARBA00005578"/>
    </source>
</evidence>
<dbReference type="OMA" id="PEQHENP"/>
<dbReference type="GeneID" id="13448812"/>
<dbReference type="InterPro" id="IPR002634">
    <property type="entry name" value="BolA"/>
</dbReference>
<dbReference type="PIRSF" id="PIRSF003113">
    <property type="entry name" value="BolA"/>
    <property type="match status" value="1"/>
</dbReference>
<organism evidence="3 4">
    <name type="scientific">Leishmania mexicana (strain MHOM/GT/2001/U1103)</name>
    <dbReference type="NCBI Taxonomy" id="929439"/>
    <lineage>
        <taxon>Eukaryota</taxon>
        <taxon>Discoba</taxon>
        <taxon>Euglenozoa</taxon>
        <taxon>Kinetoplastea</taxon>
        <taxon>Metakinetoplastina</taxon>
        <taxon>Trypanosomatida</taxon>
        <taxon>Trypanosomatidae</taxon>
        <taxon>Leishmaniinae</taxon>
        <taxon>Leishmania</taxon>
    </lineage>
</organism>
<name>E9AVI2_LEIMU</name>
<dbReference type="Gene3D" id="3.30.300.90">
    <property type="entry name" value="BolA-like"/>
    <property type="match status" value="1"/>
</dbReference>
<dbReference type="RefSeq" id="XP_003875454.1">
    <property type="nucleotide sequence ID" value="XM_003875405.1"/>
</dbReference>
<dbReference type="InterPro" id="IPR050961">
    <property type="entry name" value="BolA/IbaG_stress_morph_reg"/>
</dbReference>
<dbReference type="Pfam" id="PF01722">
    <property type="entry name" value="BolA"/>
    <property type="match status" value="1"/>
</dbReference>
<dbReference type="VEuPathDB" id="TriTrypDB:LmxM.21.1855"/>
<comment type="similarity">
    <text evidence="1 2">Belongs to the BolA/IbaG family.</text>
</comment>
<dbReference type="EMBL" id="FR799574">
    <property type="protein sequence ID" value="CBZ26964.1"/>
    <property type="molecule type" value="Genomic_DNA"/>
</dbReference>
<keyword evidence="4" id="KW-1185">Reference proteome</keyword>
<dbReference type="InterPro" id="IPR036065">
    <property type="entry name" value="BolA-like_sf"/>
</dbReference>
<proteinExistence type="inferred from homology"/>
<dbReference type="KEGG" id="lmi:LMXM_21_1855"/>
<dbReference type="OrthoDB" id="4983at2759"/>
<evidence type="ECO:0000313" key="3">
    <source>
        <dbReference type="EMBL" id="CBZ26964.1"/>
    </source>
</evidence>
<evidence type="ECO:0000313" key="4">
    <source>
        <dbReference type="Proteomes" id="UP000007259"/>
    </source>
</evidence>
<dbReference type="GO" id="GO:0005739">
    <property type="term" value="C:mitochondrion"/>
    <property type="evidence" value="ECO:0007669"/>
    <property type="project" value="TreeGrafter"/>
</dbReference>
<evidence type="ECO:0008006" key="5">
    <source>
        <dbReference type="Google" id="ProtNLM"/>
    </source>
</evidence>
<dbReference type="PANTHER" id="PTHR46229">
    <property type="entry name" value="BOLA TRANSCRIPTION REGULATOR"/>
    <property type="match status" value="1"/>
</dbReference>
<dbReference type="PANTHER" id="PTHR46229:SF2">
    <property type="entry name" value="BOLA-LIKE PROTEIN 1"/>
    <property type="match status" value="1"/>
</dbReference>